<name>A0A368JX46_9BACT</name>
<dbReference type="AlphaFoldDB" id="A0A368JX46"/>
<dbReference type="RefSeq" id="WP_114404049.1">
    <property type="nucleotide sequence ID" value="NZ_QOWE01000001.1"/>
</dbReference>
<evidence type="ECO:0000313" key="2">
    <source>
        <dbReference type="Proteomes" id="UP000253383"/>
    </source>
</evidence>
<gene>
    <name evidence="1" type="ORF">DUE52_00885</name>
</gene>
<accession>A0A368JX46</accession>
<dbReference type="OrthoDB" id="1117670at2"/>
<protein>
    <submittedName>
        <fullName evidence="1">DUF4249 domain-containing protein</fullName>
    </submittedName>
</protein>
<dbReference type="Proteomes" id="UP000253383">
    <property type="component" value="Unassembled WGS sequence"/>
</dbReference>
<proteinExistence type="predicted"/>
<evidence type="ECO:0000313" key="1">
    <source>
        <dbReference type="EMBL" id="RCR71516.1"/>
    </source>
</evidence>
<reference evidence="1 2" key="1">
    <citation type="submission" date="2018-07" db="EMBL/GenBank/DDBJ databases">
        <title>Genome analysis of Larkinella rosea.</title>
        <authorList>
            <person name="Zhou Z."/>
            <person name="Wang G."/>
        </authorList>
    </citation>
    <scope>NUCLEOTIDE SEQUENCE [LARGE SCALE GENOMIC DNA]</scope>
    <source>
        <strain evidence="2">zzj9</strain>
    </source>
</reference>
<comment type="caution">
    <text evidence="1">The sequence shown here is derived from an EMBL/GenBank/DDBJ whole genome shotgun (WGS) entry which is preliminary data.</text>
</comment>
<dbReference type="EMBL" id="QOWE01000001">
    <property type="protein sequence ID" value="RCR71516.1"/>
    <property type="molecule type" value="Genomic_DNA"/>
</dbReference>
<keyword evidence="2" id="KW-1185">Reference proteome</keyword>
<dbReference type="InterPro" id="IPR025345">
    <property type="entry name" value="DUF4249"/>
</dbReference>
<sequence length="306" mass="33554">MKNIHIFGFSVIHVILLGLLLLGLSSCEDPIDIDLQTGPSQLAIDGWLTDQPGPQTIKLTKTTGYFDAAQPPAALGATVIVADEDSVIHEFIDVKGNGTYVWTPKPGEVFGKIGKKYLLGIRFEGQEYYAISQMNAVPAIDSLVFREEKPNPLEDRKGFAGEFYATDLPNQTDYYWIRTYRNGKRLDETSDIVVSYNGSFNGSADTDGLLFIQPIRTSINPDSLYNRNDSVKVEVLSITPDAFYFFQQLSTQINNGGLFASPPANVPTNVVNRNASGPKAVGFFGVSAVSSKTVKVEEVNIRPSED</sequence>
<dbReference type="PROSITE" id="PS51257">
    <property type="entry name" value="PROKAR_LIPOPROTEIN"/>
    <property type="match status" value="1"/>
</dbReference>
<organism evidence="1 2">
    <name type="scientific">Larkinella punicea</name>
    <dbReference type="NCBI Taxonomy" id="2315727"/>
    <lineage>
        <taxon>Bacteria</taxon>
        <taxon>Pseudomonadati</taxon>
        <taxon>Bacteroidota</taxon>
        <taxon>Cytophagia</taxon>
        <taxon>Cytophagales</taxon>
        <taxon>Spirosomataceae</taxon>
        <taxon>Larkinella</taxon>
    </lineage>
</organism>
<dbReference type="Pfam" id="PF14054">
    <property type="entry name" value="DUF4249"/>
    <property type="match status" value="1"/>
</dbReference>